<evidence type="ECO:0000313" key="2">
    <source>
        <dbReference type="EMBL" id="KGE70939.1"/>
    </source>
</evidence>
<evidence type="ECO:0000313" key="3">
    <source>
        <dbReference type="Proteomes" id="UP000029692"/>
    </source>
</evidence>
<feature type="transmembrane region" description="Helical" evidence="1">
    <location>
        <begin position="115"/>
        <end position="141"/>
    </location>
</feature>
<dbReference type="eggNOG" id="ENOG502ZBPJ">
    <property type="taxonomic scope" value="Bacteria"/>
</dbReference>
<dbReference type="OrthoDB" id="7057972at2"/>
<dbReference type="EMBL" id="JNUP01000071">
    <property type="protein sequence ID" value="KGE70939.1"/>
    <property type="molecule type" value="Genomic_DNA"/>
</dbReference>
<feature type="transmembrane region" description="Helical" evidence="1">
    <location>
        <begin position="74"/>
        <end position="94"/>
    </location>
</feature>
<keyword evidence="1" id="KW-0472">Membrane</keyword>
<protein>
    <submittedName>
        <fullName evidence="2">Uncharacterized protein</fullName>
    </submittedName>
</protein>
<dbReference type="Proteomes" id="UP000029692">
    <property type="component" value="Unassembled WGS sequence"/>
</dbReference>
<reference evidence="2 3" key="1">
    <citation type="submission" date="2014-05" db="EMBL/GenBank/DDBJ databases">
        <title>De novo Genome Sequence of Spirocheata sp.</title>
        <authorList>
            <person name="Shivani Y."/>
            <person name="Subhash Y."/>
            <person name="Tushar L."/>
            <person name="Sasikala C."/>
            <person name="Ramana C.V."/>
        </authorList>
    </citation>
    <scope>NUCLEOTIDE SEQUENCE [LARGE SCALE GENOMIC DNA]</scope>
    <source>
        <strain evidence="2 3">JC230</strain>
    </source>
</reference>
<organism evidence="2 3">
    <name type="scientific">Spirochaeta lutea</name>
    <dbReference type="NCBI Taxonomy" id="1480694"/>
    <lineage>
        <taxon>Bacteria</taxon>
        <taxon>Pseudomonadati</taxon>
        <taxon>Spirochaetota</taxon>
        <taxon>Spirochaetia</taxon>
        <taxon>Spirochaetales</taxon>
        <taxon>Spirochaetaceae</taxon>
        <taxon>Spirochaeta</taxon>
    </lineage>
</organism>
<gene>
    <name evidence="2" type="ORF">DC28_13430</name>
</gene>
<feature type="transmembrane region" description="Helical" evidence="1">
    <location>
        <begin position="236"/>
        <end position="254"/>
    </location>
</feature>
<feature type="transmembrane region" description="Helical" evidence="1">
    <location>
        <begin position="188"/>
        <end position="216"/>
    </location>
</feature>
<keyword evidence="3" id="KW-1185">Reference proteome</keyword>
<keyword evidence="1" id="KW-0812">Transmembrane</keyword>
<feature type="transmembrane region" description="Helical" evidence="1">
    <location>
        <begin position="35"/>
        <end position="54"/>
    </location>
</feature>
<proteinExistence type="predicted"/>
<comment type="caution">
    <text evidence="2">The sequence shown here is derived from an EMBL/GenBank/DDBJ whole genome shotgun (WGS) entry which is preliminary data.</text>
</comment>
<sequence length="265" mass="29404">MNRDKLRVSGERGIRMGGWSQGVVLEGKKWLKNPLYLFFLVLPLFIMVLFAVVWPLAERLVASRWGFDLQPYRSWLGLAMLYMIPQLLGMPLGFRLLEEKDQGTLGVFLVLPRGAGWYVGMLLLGLAGLSVLFVLGLMPLILAPHLRGWSWGVHGLAAGMAGLETCIFAMCISALARDKVEGMTVGKGLSLVTMLPLLVFLVPGRFSGIDVVWLAGLTPWFWPAALLLLDLPGPEWIWWVTGFGVHGIWLGGLLRRELNRIGRGL</sequence>
<evidence type="ECO:0000256" key="1">
    <source>
        <dbReference type="SAM" id="Phobius"/>
    </source>
</evidence>
<dbReference type="AlphaFoldDB" id="A0A098QTA8"/>
<feature type="transmembrane region" description="Helical" evidence="1">
    <location>
        <begin position="153"/>
        <end position="176"/>
    </location>
</feature>
<keyword evidence="1" id="KW-1133">Transmembrane helix</keyword>
<accession>A0A098QTA8</accession>
<dbReference type="RefSeq" id="WP_037549541.1">
    <property type="nucleotide sequence ID" value="NZ_JNUP01000071.1"/>
</dbReference>
<name>A0A098QTA8_9SPIO</name>
<dbReference type="STRING" id="1480694.DC28_13430"/>